<reference evidence="4 5" key="1">
    <citation type="submission" date="2018-11" db="EMBL/GenBank/DDBJ databases">
        <authorList>
            <person name="Lopez-Roques C."/>
            <person name="Donnadieu C."/>
            <person name="Bouchez O."/>
            <person name="Klopp C."/>
            <person name="Cabau C."/>
            <person name="Zahm M."/>
        </authorList>
    </citation>
    <scope>NUCLEOTIDE SEQUENCE [LARGE SCALE GENOMIC DNA]</scope>
    <source>
        <strain evidence="4">RS831</strain>
        <tissue evidence="4">Whole body</tissue>
    </source>
</reference>
<keyword evidence="5" id="KW-1185">Reference proteome</keyword>
<evidence type="ECO:0000313" key="4">
    <source>
        <dbReference type="EMBL" id="RVE55926.1"/>
    </source>
</evidence>
<protein>
    <recommendedName>
        <fullName evidence="3">Ig-like domain-containing protein</fullName>
    </recommendedName>
</protein>
<evidence type="ECO:0000259" key="3">
    <source>
        <dbReference type="PROSITE" id="PS50835"/>
    </source>
</evidence>
<evidence type="ECO:0000256" key="1">
    <source>
        <dbReference type="SAM" id="Phobius"/>
    </source>
</evidence>
<dbReference type="PROSITE" id="PS50835">
    <property type="entry name" value="IG_LIKE"/>
    <property type="match status" value="1"/>
</dbReference>
<keyword evidence="1" id="KW-0812">Transmembrane</keyword>
<sequence length="271" mass="30651">MFLLLGMMIIVILRFEGIVGRQVYLYGRDGDNVLLPCSLLRYWYYNLEWLYNRDIDSELYVIDREVNQHSAAASRLSVNRDGSLLIRNITAEDAGFYVCRIGRTNELYSEIYLSILSISQSLPQEADSVTLECSLNRHKHLSSCKQKSIIWVDETGNVLLGENVEYEFRGQTKCVSVLTVKRQSGNKIFTCKFVEDNRVKIDAVYIPAFKGDLPGHNPVIIIGTAVKVVLISLGVIAALLTYMKIRRNGCGDIQDTLGWKNAAQIMEESVI</sequence>
<organism evidence="4 5">
    <name type="scientific">Oryzias javanicus</name>
    <name type="common">Javanese ricefish</name>
    <name type="synonym">Aplocheilus javanicus</name>
    <dbReference type="NCBI Taxonomy" id="123683"/>
    <lineage>
        <taxon>Eukaryota</taxon>
        <taxon>Metazoa</taxon>
        <taxon>Chordata</taxon>
        <taxon>Craniata</taxon>
        <taxon>Vertebrata</taxon>
        <taxon>Euteleostomi</taxon>
        <taxon>Actinopterygii</taxon>
        <taxon>Neopterygii</taxon>
        <taxon>Teleostei</taxon>
        <taxon>Neoteleostei</taxon>
        <taxon>Acanthomorphata</taxon>
        <taxon>Ovalentaria</taxon>
        <taxon>Atherinomorphae</taxon>
        <taxon>Beloniformes</taxon>
        <taxon>Adrianichthyidae</taxon>
        <taxon>Oryziinae</taxon>
        <taxon>Oryzias</taxon>
    </lineage>
</organism>
<dbReference type="GO" id="GO:0045121">
    <property type="term" value="C:membrane raft"/>
    <property type="evidence" value="ECO:0007669"/>
    <property type="project" value="TreeGrafter"/>
</dbReference>
<evidence type="ECO:0000313" key="5">
    <source>
        <dbReference type="Proteomes" id="UP000283210"/>
    </source>
</evidence>
<feature type="domain" description="Ig-like" evidence="3">
    <location>
        <begin position="29"/>
        <end position="114"/>
    </location>
</feature>
<dbReference type="SUPFAM" id="SSF48726">
    <property type="entry name" value="Immunoglobulin"/>
    <property type="match status" value="1"/>
</dbReference>
<proteinExistence type="predicted"/>
<dbReference type="Proteomes" id="UP000283210">
    <property type="component" value="Chromosome 24"/>
</dbReference>
<dbReference type="InterPro" id="IPR003599">
    <property type="entry name" value="Ig_sub"/>
</dbReference>
<keyword evidence="1" id="KW-0472">Membrane</keyword>
<dbReference type="SMART" id="SM00409">
    <property type="entry name" value="IG"/>
    <property type="match status" value="1"/>
</dbReference>
<dbReference type="GO" id="GO:0042110">
    <property type="term" value="P:T cell activation"/>
    <property type="evidence" value="ECO:0007669"/>
    <property type="project" value="TreeGrafter"/>
</dbReference>
<dbReference type="GO" id="GO:0070374">
    <property type="term" value="P:positive regulation of ERK1 and ERK2 cascade"/>
    <property type="evidence" value="ECO:0007669"/>
    <property type="project" value="TreeGrafter"/>
</dbReference>
<dbReference type="InterPro" id="IPR013783">
    <property type="entry name" value="Ig-like_fold"/>
</dbReference>
<reference evidence="4 5" key="2">
    <citation type="submission" date="2019-01" db="EMBL/GenBank/DDBJ databases">
        <title>A chromosome length genome reference of the Java medaka (oryzias javanicus).</title>
        <authorList>
            <person name="Herpin A."/>
            <person name="Takehana Y."/>
            <person name="Naruse K."/>
            <person name="Ansai S."/>
            <person name="Kawaguchi M."/>
        </authorList>
    </citation>
    <scope>NUCLEOTIDE SEQUENCE [LARGE SCALE GENOMIC DNA]</scope>
    <source>
        <strain evidence="4">RS831</strain>
        <tissue evidence="4">Whole body</tissue>
    </source>
</reference>
<dbReference type="PANTHER" id="PTHR11422">
    <property type="entry name" value="T-CELL SURFACE GLYCOPROTEIN CD4"/>
    <property type="match status" value="1"/>
</dbReference>
<dbReference type="InterPro" id="IPR013106">
    <property type="entry name" value="Ig_V-set"/>
</dbReference>
<dbReference type="Pfam" id="PF07686">
    <property type="entry name" value="V-set"/>
    <property type="match status" value="1"/>
</dbReference>
<dbReference type="PANTHER" id="PTHR11422:SF5">
    <property type="entry name" value="DIVERSE IMMUNOGLOBULIN DOMAIN-CONTAINING PROTEIN 1.1 ISOFORM X1-RELATED"/>
    <property type="match status" value="1"/>
</dbReference>
<dbReference type="AlphaFoldDB" id="A0A3S2P9T0"/>
<accession>A0A3S2P9T0</accession>
<keyword evidence="1" id="KW-1133">Transmembrane helix</keyword>
<dbReference type="GO" id="GO:0035723">
    <property type="term" value="P:interleukin-15-mediated signaling pathway"/>
    <property type="evidence" value="ECO:0007669"/>
    <property type="project" value="TreeGrafter"/>
</dbReference>
<gene>
    <name evidence="4" type="ORF">OJAV_G00230950</name>
</gene>
<dbReference type="GO" id="GO:0042289">
    <property type="term" value="F:MHC class II protein binding"/>
    <property type="evidence" value="ECO:0007669"/>
    <property type="project" value="TreeGrafter"/>
</dbReference>
<evidence type="ECO:0000256" key="2">
    <source>
        <dbReference type="SAM" id="SignalP"/>
    </source>
</evidence>
<dbReference type="GO" id="GO:1990782">
    <property type="term" value="F:protein tyrosine kinase binding"/>
    <property type="evidence" value="ECO:0007669"/>
    <property type="project" value="TreeGrafter"/>
</dbReference>
<feature type="signal peptide" evidence="2">
    <location>
        <begin position="1"/>
        <end position="20"/>
    </location>
</feature>
<name>A0A3S2P9T0_ORYJA</name>
<dbReference type="InterPro" id="IPR036179">
    <property type="entry name" value="Ig-like_dom_sf"/>
</dbReference>
<dbReference type="InterPro" id="IPR007110">
    <property type="entry name" value="Ig-like_dom"/>
</dbReference>
<keyword evidence="2" id="KW-0732">Signal</keyword>
<dbReference type="EMBL" id="CM012460">
    <property type="protein sequence ID" value="RVE55926.1"/>
    <property type="molecule type" value="Genomic_DNA"/>
</dbReference>
<dbReference type="SMART" id="SM00408">
    <property type="entry name" value="IGc2"/>
    <property type="match status" value="1"/>
</dbReference>
<dbReference type="OrthoDB" id="8869347at2759"/>
<dbReference type="GO" id="GO:0009897">
    <property type="term" value="C:external side of plasma membrane"/>
    <property type="evidence" value="ECO:0007669"/>
    <property type="project" value="TreeGrafter"/>
</dbReference>
<dbReference type="Gene3D" id="2.60.40.10">
    <property type="entry name" value="Immunoglobulins"/>
    <property type="match status" value="1"/>
</dbReference>
<feature type="transmembrane region" description="Helical" evidence="1">
    <location>
        <begin position="219"/>
        <end position="240"/>
    </location>
</feature>
<feature type="chain" id="PRO_5018559449" description="Ig-like domain-containing protein" evidence="2">
    <location>
        <begin position="21"/>
        <end position="271"/>
    </location>
</feature>
<dbReference type="InterPro" id="IPR003598">
    <property type="entry name" value="Ig_sub2"/>
</dbReference>